<evidence type="ECO:0000313" key="2">
    <source>
        <dbReference type="Proteomes" id="UP000076727"/>
    </source>
</evidence>
<evidence type="ECO:0000313" key="1">
    <source>
        <dbReference type="EMBL" id="KZT66844.1"/>
    </source>
</evidence>
<proteinExistence type="predicted"/>
<keyword evidence="2" id="KW-1185">Reference proteome</keyword>
<dbReference type="Proteomes" id="UP000076727">
    <property type="component" value="Unassembled WGS sequence"/>
</dbReference>
<reference evidence="1 2" key="1">
    <citation type="journal article" date="2016" name="Mol. Biol. Evol.">
        <title>Comparative Genomics of Early-Diverging Mushroom-Forming Fungi Provides Insights into the Origins of Lignocellulose Decay Capabilities.</title>
        <authorList>
            <person name="Nagy L.G."/>
            <person name="Riley R."/>
            <person name="Tritt A."/>
            <person name="Adam C."/>
            <person name="Daum C."/>
            <person name="Floudas D."/>
            <person name="Sun H."/>
            <person name="Yadav J.S."/>
            <person name="Pangilinan J."/>
            <person name="Larsson K.H."/>
            <person name="Matsuura K."/>
            <person name="Barry K."/>
            <person name="Labutti K."/>
            <person name="Kuo R."/>
            <person name="Ohm R.A."/>
            <person name="Bhattacharya S.S."/>
            <person name="Shirouzu T."/>
            <person name="Yoshinaga Y."/>
            <person name="Martin F.M."/>
            <person name="Grigoriev I.V."/>
            <person name="Hibbett D.S."/>
        </authorList>
    </citation>
    <scope>NUCLEOTIDE SEQUENCE [LARGE SCALE GENOMIC DNA]</scope>
    <source>
        <strain evidence="1 2">L-15889</strain>
    </source>
</reference>
<protein>
    <submittedName>
        <fullName evidence="1">Uncharacterized protein</fullName>
    </submittedName>
</protein>
<name>A0A165NDN1_9APHY</name>
<organism evidence="1 2">
    <name type="scientific">Daedalea quercina L-15889</name>
    <dbReference type="NCBI Taxonomy" id="1314783"/>
    <lineage>
        <taxon>Eukaryota</taxon>
        <taxon>Fungi</taxon>
        <taxon>Dikarya</taxon>
        <taxon>Basidiomycota</taxon>
        <taxon>Agaricomycotina</taxon>
        <taxon>Agaricomycetes</taxon>
        <taxon>Polyporales</taxon>
        <taxon>Fomitopsis</taxon>
    </lineage>
</organism>
<dbReference type="AlphaFoldDB" id="A0A165NDN1"/>
<accession>A0A165NDN1</accession>
<gene>
    <name evidence="1" type="ORF">DAEQUDRAFT_729812</name>
</gene>
<sequence>MWRLSIHSTLDIKISEYQYSCLRSRVGSETDWELLVHDVPQGRHPLLVLKYGNSTRFISGDSRLTGRVSRLQEELRSCPSNVSRNENLHLQVALPIQYLTIFPLMSSMWHSLPTQYALPLPLVIAGPHRHCYHLSYYHLSHYHLLHYYHLSYYYRLLYHYHFSHYHWR</sequence>
<dbReference type="EMBL" id="KV429083">
    <property type="protein sequence ID" value="KZT66844.1"/>
    <property type="molecule type" value="Genomic_DNA"/>
</dbReference>